<dbReference type="EMBL" id="JBHUHT010000030">
    <property type="protein sequence ID" value="MFD2097866.1"/>
    <property type="molecule type" value="Genomic_DNA"/>
</dbReference>
<evidence type="ECO:0000313" key="3">
    <source>
        <dbReference type="Proteomes" id="UP001597380"/>
    </source>
</evidence>
<proteinExistence type="predicted"/>
<feature type="transmembrane region" description="Helical" evidence="1">
    <location>
        <begin position="5"/>
        <end position="22"/>
    </location>
</feature>
<organism evidence="2 3">
    <name type="scientific">Corallincola platygyrae</name>
    <dbReference type="NCBI Taxonomy" id="1193278"/>
    <lineage>
        <taxon>Bacteria</taxon>
        <taxon>Pseudomonadati</taxon>
        <taxon>Pseudomonadota</taxon>
        <taxon>Gammaproteobacteria</taxon>
        <taxon>Alteromonadales</taxon>
        <taxon>Psychromonadaceae</taxon>
        <taxon>Corallincola</taxon>
    </lineage>
</organism>
<accession>A0ABW4XQQ3</accession>
<dbReference type="RefSeq" id="WP_345340003.1">
    <property type="nucleotide sequence ID" value="NZ_BAABLI010000013.1"/>
</dbReference>
<keyword evidence="1" id="KW-0472">Membrane</keyword>
<dbReference type="Proteomes" id="UP001597380">
    <property type="component" value="Unassembled WGS sequence"/>
</dbReference>
<feature type="transmembrane region" description="Helical" evidence="1">
    <location>
        <begin position="42"/>
        <end position="61"/>
    </location>
</feature>
<keyword evidence="3" id="KW-1185">Reference proteome</keyword>
<reference evidence="3" key="1">
    <citation type="journal article" date="2019" name="Int. J. Syst. Evol. Microbiol.">
        <title>The Global Catalogue of Microorganisms (GCM) 10K type strain sequencing project: providing services to taxonomists for standard genome sequencing and annotation.</title>
        <authorList>
            <consortium name="The Broad Institute Genomics Platform"/>
            <consortium name="The Broad Institute Genome Sequencing Center for Infectious Disease"/>
            <person name="Wu L."/>
            <person name="Ma J."/>
        </authorList>
    </citation>
    <scope>NUCLEOTIDE SEQUENCE [LARGE SCALE GENOMIC DNA]</scope>
    <source>
        <strain evidence="3">CGMCC 1.10992</strain>
    </source>
</reference>
<sequence>MKLEVLGKVGLMILGVVALYGASDALMLHSSNMYGSQSHQSGNMVVGLLSVLSAGFCFFLAKMSGIAKADEERSYLKTFTS</sequence>
<protein>
    <submittedName>
        <fullName evidence="2">Uncharacterized protein</fullName>
    </submittedName>
</protein>
<gene>
    <name evidence="2" type="ORF">ACFSJ3_17910</name>
</gene>
<keyword evidence="1" id="KW-1133">Transmembrane helix</keyword>
<evidence type="ECO:0000256" key="1">
    <source>
        <dbReference type="SAM" id="Phobius"/>
    </source>
</evidence>
<evidence type="ECO:0000313" key="2">
    <source>
        <dbReference type="EMBL" id="MFD2097866.1"/>
    </source>
</evidence>
<comment type="caution">
    <text evidence="2">The sequence shown here is derived from an EMBL/GenBank/DDBJ whole genome shotgun (WGS) entry which is preliminary data.</text>
</comment>
<keyword evidence="1" id="KW-0812">Transmembrane</keyword>
<name>A0ABW4XQQ3_9GAMM</name>